<dbReference type="Proteomes" id="UP000198211">
    <property type="component" value="Unassembled WGS sequence"/>
</dbReference>
<accession>A0A225W257</accession>
<reference evidence="2" key="1">
    <citation type="submission" date="2017-03" db="EMBL/GenBank/DDBJ databases">
        <title>Phytopthora megakarya and P. palmivora, two closely related causual agents of cacao black pod achieved similar genome size and gene model numbers by different mechanisms.</title>
        <authorList>
            <person name="Ali S."/>
            <person name="Shao J."/>
            <person name="Larry D.J."/>
            <person name="Kronmiller B."/>
            <person name="Shen D."/>
            <person name="Strem M.D."/>
            <person name="Melnick R.L."/>
            <person name="Guiltinan M.J."/>
            <person name="Tyler B.M."/>
            <person name="Meinhardt L.W."/>
            <person name="Bailey B.A."/>
        </authorList>
    </citation>
    <scope>NUCLEOTIDE SEQUENCE [LARGE SCALE GENOMIC DNA]</scope>
    <source>
        <strain evidence="2">zdho120</strain>
    </source>
</reference>
<organism evidence="1 2">
    <name type="scientific">Phytophthora megakarya</name>
    <dbReference type="NCBI Taxonomy" id="4795"/>
    <lineage>
        <taxon>Eukaryota</taxon>
        <taxon>Sar</taxon>
        <taxon>Stramenopiles</taxon>
        <taxon>Oomycota</taxon>
        <taxon>Peronosporomycetes</taxon>
        <taxon>Peronosporales</taxon>
        <taxon>Peronosporaceae</taxon>
        <taxon>Phytophthora</taxon>
    </lineage>
</organism>
<gene>
    <name evidence="1" type="ORF">PHMEG_00015092</name>
</gene>
<name>A0A225W257_9STRA</name>
<keyword evidence="2" id="KW-1185">Reference proteome</keyword>
<dbReference type="EMBL" id="NBNE01002015">
    <property type="protein sequence ID" value="OWZ11831.1"/>
    <property type="molecule type" value="Genomic_DNA"/>
</dbReference>
<feature type="non-terminal residue" evidence="1">
    <location>
        <position position="1"/>
    </location>
</feature>
<dbReference type="AlphaFoldDB" id="A0A225W257"/>
<evidence type="ECO:0000313" key="2">
    <source>
        <dbReference type="Proteomes" id="UP000198211"/>
    </source>
</evidence>
<sequence>RDSVIEDLFVEAFLKEMESMTGAMPVRNHHPQPFDEVFDLITCTLTTTSKNTECGSCQHETNARSRVGVCPWFWRRQCMDTESLDRRAI</sequence>
<proteinExistence type="predicted"/>
<evidence type="ECO:0000313" key="1">
    <source>
        <dbReference type="EMBL" id="OWZ11831.1"/>
    </source>
</evidence>
<protein>
    <submittedName>
        <fullName evidence="1">Uncharacterized protein</fullName>
    </submittedName>
</protein>
<comment type="caution">
    <text evidence="1">The sequence shown here is derived from an EMBL/GenBank/DDBJ whole genome shotgun (WGS) entry which is preliminary data.</text>
</comment>